<proteinExistence type="predicted"/>
<dbReference type="InterPro" id="IPR026053">
    <property type="entry name" value="HPS1"/>
</dbReference>
<dbReference type="GO" id="GO:0031085">
    <property type="term" value="C:BLOC-3 complex"/>
    <property type="evidence" value="ECO:0007669"/>
    <property type="project" value="TreeGrafter"/>
</dbReference>
<feature type="non-terminal residue" evidence="2">
    <location>
        <position position="1"/>
    </location>
</feature>
<dbReference type="InterPro" id="IPR043972">
    <property type="entry name" value="FUZ/MON1/HPS1_longin_1"/>
</dbReference>
<dbReference type="AlphaFoldDB" id="A0A0B6YJE6"/>
<dbReference type="GO" id="GO:0005085">
    <property type="term" value="F:guanyl-nucleotide exchange factor activity"/>
    <property type="evidence" value="ECO:0007669"/>
    <property type="project" value="TreeGrafter"/>
</dbReference>
<dbReference type="Pfam" id="PF19036">
    <property type="entry name" value="Fuz_longin_1"/>
    <property type="match status" value="1"/>
</dbReference>
<accession>A0A0B6YJE6</accession>
<feature type="non-terminal residue" evidence="2">
    <location>
        <position position="81"/>
    </location>
</feature>
<evidence type="ECO:0000259" key="1">
    <source>
        <dbReference type="Pfam" id="PF19036"/>
    </source>
</evidence>
<dbReference type="PANTHER" id="PTHR12761:SF1">
    <property type="entry name" value="BLOC-3 COMPLEX MEMBER HPS1"/>
    <property type="match status" value="1"/>
</dbReference>
<evidence type="ECO:0000313" key="2">
    <source>
        <dbReference type="EMBL" id="CEK55645.1"/>
    </source>
</evidence>
<sequence length="81" mass="9514">ILCPNGFIFAFKQTDDLLFIAVNGDSTESELFLHRKLQVFMTIMRFIFGPSCEEMSQSQSYSKKGKWDFLHQLMQNWTELV</sequence>
<feature type="domain" description="FUZ/MON1/HPS1 first Longin" evidence="1">
    <location>
        <begin position="6"/>
        <end position="78"/>
    </location>
</feature>
<dbReference type="PANTHER" id="PTHR12761">
    <property type="entry name" value="HERMANSKY-PUDLAK SYNDROME PROTEIN 1"/>
    <property type="match status" value="1"/>
</dbReference>
<name>A0A0B6YJE6_9EUPU</name>
<dbReference type="EMBL" id="HACG01008780">
    <property type="protein sequence ID" value="CEK55645.1"/>
    <property type="molecule type" value="Transcribed_RNA"/>
</dbReference>
<reference evidence="2" key="1">
    <citation type="submission" date="2014-12" db="EMBL/GenBank/DDBJ databases">
        <title>Insight into the proteome of Arion vulgaris.</title>
        <authorList>
            <person name="Aradska J."/>
            <person name="Bulat T."/>
            <person name="Smidak R."/>
            <person name="Sarate P."/>
            <person name="Gangsoo J."/>
            <person name="Sialana F."/>
            <person name="Bilban M."/>
            <person name="Lubec G."/>
        </authorList>
    </citation>
    <scope>NUCLEOTIDE SEQUENCE</scope>
    <source>
        <tissue evidence="2">Skin</tissue>
    </source>
</reference>
<gene>
    <name evidence="2" type="primary">ORF25701</name>
</gene>
<dbReference type="GO" id="GO:0016192">
    <property type="term" value="P:vesicle-mediated transport"/>
    <property type="evidence" value="ECO:0007669"/>
    <property type="project" value="InterPro"/>
</dbReference>
<organism evidence="2">
    <name type="scientific">Arion vulgaris</name>
    <dbReference type="NCBI Taxonomy" id="1028688"/>
    <lineage>
        <taxon>Eukaryota</taxon>
        <taxon>Metazoa</taxon>
        <taxon>Spiralia</taxon>
        <taxon>Lophotrochozoa</taxon>
        <taxon>Mollusca</taxon>
        <taxon>Gastropoda</taxon>
        <taxon>Heterobranchia</taxon>
        <taxon>Euthyneura</taxon>
        <taxon>Panpulmonata</taxon>
        <taxon>Eupulmonata</taxon>
        <taxon>Stylommatophora</taxon>
        <taxon>Helicina</taxon>
        <taxon>Arionoidea</taxon>
        <taxon>Arionidae</taxon>
        <taxon>Arion</taxon>
    </lineage>
</organism>
<protein>
    <recommendedName>
        <fullName evidence="1">FUZ/MON1/HPS1 first Longin domain-containing protein</fullName>
    </recommendedName>
</protein>